<accession>A0ABP0EH11</accession>
<sequence>MDSNSTNGEPGHAPGSGIVLPPISYISGRDSNEEPSHAPVPLPHGVNNIISPSSPIETKVNTNQPVQASNSGSPEVIKSTPPVFGSQVKSDNAQEKPIAQETGHSAGSVDHQEGVIASQSTPPAQQQHLHQSAPIQTHQEMVNKPNSEVIQSQTQKNAHPPAESNNRENIKRESDHTGAISKVKKAKSKTFDKSKLDRILTEFFPTRHNLGTIMYNPTTTWATLQTERLIGLKPEHFQRFRELKQDFEEKLDDSNFVADVKYIPCIPALPTEYSNSLLEIKIPRHFIDTFLKEAKYATERKLWGGLGGIYTDDSDILSVLLHLGLFQDEADFSEWNSAWTGTSIIKPLDQSINIEDCDLSVTILLLPPLESYSGYYSNGVNSRSWSSGHQKHRGLSMVVYNAKWETSGTYLLDSNLVKWARKELMEDMKQVKEVMCGSSGWKFSKVYYDELREKYKKLEEEDKKKKNEEKEQTEQKQQ</sequence>
<reference evidence="2 3" key="1">
    <citation type="submission" date="2024-01" db="EMBL/GenBank/DDBJ databases">
        <authorList>
            <consortium name="Genoscope - CEA"/>
            <person name="William W."/>
        </authorList>
    </citation>
    <scope>NUCLEOTIDE SEQUENCE [LARGE SCALE GENOMIC DNA]</scope>
    <source>
        <strain evidence="2 3">29B2s-10</strain>
    </source>
</reference>
<feature type="region of interest" description="Disordered" evidence="1">
    <location>
        <begin position="1"/>
        <end position="109"/>
    </location>
</feature>
<keyword evidence="3" id="KW-1185">Reference proteome</keyword>
<gene>
    <name evidence="2" type="ORF">CAAN4_G04566</name>
</gene>
<dbReference type="InterPro" id="IPR013951">
    <property type="entry name" value="Rxt3"/>
</dbReference>
<evidence type="ECO:0000313" key="2">
    <source>
        <dbReference type="EMBL" id="CAK7916595.1"/>
    </source>
</evidence>
<evidence type="ECO:0000256" key="1">
    <source>
        <dbReference type="SAM" id="MobiDB-lite"/>
    </source>
</evidence>
<dbReference type="Proteomes" id="UP001497600">
    <property type="component" value="Chromosome G"/>
</dbReference>
<feature type="compositionally biased region" description="Polar residues" evidence="1">
    <location>
        <begin position="48"/>
        <end position="73"/>
    </location>
</feature>
<evidence type="ECO:0000313" key="3">
    <source>
        <dbReference type="Proteomes" id="UP001497600"/>
    </source>
</evidence>
<feature type="compositionally biased region" description="Basic and acidic residues" evidence="1">
    <location>
        <begin position="165"/>
        <end position="176"/>
    </location>
</feature>
<feature type="compositionally biased region" description="Polar residues" evidence="1">
    <location>
        <begin position="141"/>
        <end position="157"/>
    </location>
</feature>
<dbReference type="Pfam" id="PF08642">
    <property type="entry name" value="Rxt3"/>
    <property type="match status" value="1"/>
</dbReference>
<proteinExistence type="predicted"/>
<organism evidence="2 3">
    <name type="scientific">[Candida] anglica</name>
    <dbReference type="NCBI Taxonomy" id="148631"/>
    <lineage>
        <taxon>Eukaryota</taxon>
        <taxon>Fungi</taxon>
        <taxon>Dikarya</taxon>
        <taxon>Ascomycota</taxon>
        <taxon>Saccharomycotina</taxon>
        <taxon>Pichiomycetes</taxon>
        <taxon>Debaryomycetaceae</taxon>
        <taxon>Kurtzmaniella</taxon>
    </lineage>
</organism>
<feature type="region of interest" description="Disordered" evidence="1">
    <location>
        <begin position="459"/>
        <end position="478"/>
    </location>
</feature>
<protein>
    <submittedName>
        <fullName evidence="2">Uncharacterized protein</fullName>
    </submittedName>
</protein>
<feature type="region of interest" description="Disordered" evidence="1">
    <location>
        <begin position="141"/>
        <end position="187"/>
    </location>
</feature>
<name>A0ABP0EH11_9ASCO</name>
<dbReference type="EMBL" id="OZ004259">
    <property type="protein sequence ID" value="CAK7916595.1"/>
    <property type="molecule type" value="Genomic_DNA"/>
</dbReference>